<dbReference type="GO" id="GO:0015276">
    <property type="term" value="F:ligand-gated monoatomic ion channel activity"/>
    <property type="evidence" value="ECO:0007669"/>
    <property type="project" value="InterPro"/>
</dbReference>
<dbReference type="Gene3D" id="3.40.190.10">
    <property type="entry name" value="Periplasmic binding protein-like II"/>
    <property type="match status" value="1"/>
</dbReference>
<dbReference type="InterPro" id="IPR001320">
    <property type="entry name" value="Iontro_rcpt_C"/>
</dbReference>
<feature type="transmembrane region" description="Helical" evidence="19">
    <location>
        <begin position="405"/>
        <end position="429"/>
    </location>
</feature>
<dbReference type="PRINTS" id="PR00177">
    <property type="entry name" value="NMDARECEPTOR"/>
</dbReference>
<comment type="subcellular location">
    <subcellularLocation>
        <location evidence="15 19">Postsynaptic cell membrane</location>
        <topology evidence="15 19">Multi-pass membrane protein</topology>
    </subcellularLocation>
</comment>
<evidence type="ECO:0000256" key="8">
    <source>
        <dbReference type="ARBA" id="ARBA00023065"/>
    </source>
</evidence>
<evidence type="ECO:0000313" key="23">
    <source>
        <dbReference type="Proteomes" id="UP000694620"/>
    </source>
</evidence>
<feature type="binding site" evidence="16">
    <location>
        <position position="323"/>
    </location>
    <ligand>
        <name>L-glutamate</name>
        <dbReference type="ChEBI" id="CHEBI:29985"/>
    </ligand>
</feature>
<evidence type="ECO:0000256" key="10">
    <source>
        <dbReference type="ARBA" id="ARBA00023170"/>
    </source>
</evidence>
<evidence type="ECO:0000256" key="9">
    <source>
        <dbReference type="ARBA" id="ARBA00023136"/>
    </source>
</evidence>
<dbReference type="InterPro" id="IPR015683">
    <property type="entry name" value="Ionotropic_Glu_rcpt"/>
</dbReference>
<dbReference type="Pfam" id="PF10613">
    <property type="entry name" value="Lig_chan-Glu_bd"/>
    <property type="match status" value="1"/>
</dbReference>
<comment type="similarity">
    <text evidence="1 19">Belongs to the glutamate-gated ion channel (TC 1.A.10.1) family.</text>
</comment>
<evidence type="ECO:0000256" key="2">
    <source>
        <dbReference type="ARBA" id="ARBA00022448"/>
    </source>
</evidence>
<evidence type="ECO:0000256" key="7">
    <source>
        <dbReference type="ARBA" id="ARBA00023018"/>
    </source>
</evidence>
<comment type="function">
    <text evidence="19">Receptor for glutamate that functions as a ligand-gated ion channel in the central nervous system and plays an important role in excitatory synaptic transmission. L-glutamate acts as an excitatory neurotransmitter at many synapses in the central nervous system.</text>
</comment>
<organism evidence="22 23">
    <name type="scientific">Erpetoichthys calabaricus</name>
    <name type="common">Rope fish</name>
    <name type="synonym">Calamoichthys calabaricus</name>
    <dbReference type="NCBI Taxonomy" id="27687"/>
    <lineage>
        <taxon>Eukaryota</taxon>
        <taxon>Metazoa</taxon>
        <taxon>Chordata</taxon>
        <taxon>Craniata</taxon>
        <taxon>Vertebrata</taxon>
        <taxon>Euteleostomi</taxon>
        <taxon>Actinopterygii</taxon>
        <taxon>Polypteriformes</taxon>
        <taxon>Polypteridae</taxon>
        <taxon>Erpetoichthys</taxon>
    </lineage>
</organism>
<evidence type="ECO:0000256" key="3">
    <source>
        <dbReference type="ARBA" id="ARBA00022475"/>
    </source>
</evidence>
<evidence type="ECO:0000256" key="16">
    <source>
        <dbReference type="PIRSR" id="PIRSR601508-1"/>
    </source>
</evidence>
<keyword evidence="2 19" id="KW-0813">Transport</keyword>
<dbReference type="SMART" id="SM00918">
    <property type="entry name" value="Lig_chan-Glu_bd"/>
    <property type="match status" value="1"/>
</dbReference>
<keyword evidence="6 19" id="KW-1133">Transmembrane helix</keyword>
<evidence type="ECO:0000256" key="4">
    <source>
        <dbReference type="ARBA" id="ARBA00022692"/>
    </source>
</evidence>
<dbReference type="SUPFAM" id="SSF53850">
    <property type="entry name" value="Periplasmic binding protein-like II"/>
    <property type="match status" value="1"/>
</dbReference>
<evidence type="ECO:0000256" key="15">
    <source>
        <dbReference type="ARBA" id="ARBA00034104"/>
    </source>
</evidence>
<evidence type="ECO:0000256" key="12">
    <source>
        <dbReference type="ARBA" id="ARBA00023257"/>
    </source>
</evidence>
<dbReference type="GeneTree" id="ENSGT00940000163942"/>
<dbReference type="GO" id="GO:0038023">
    <property type="term" value="F:signaling receptor activity"/>
    <property type="evidence" value="ECO:0007669"/>
    <property type="project" value="InterPro"/>
</dbReference>
<keyword evidence="14 19" id="KW-0407">Ion channel</keyword>
<keyword evidence="18" id="KW-1015">Disulfide bond</keyword>
<dbReference type="Ensembl" id="ENSECRT00000009635.1">
    <property type="protein sequence ID" value="ENSECRP00000009483.1"/>
    <property type="gene ID" value="ENSECRG00000006344.1"/>
</dbReference>
<reference evidence="22" key="2">
    <citation type="submission" date="2025-08" db="UniProtKB">
        <authorList>
            <consortium name="Ensembl"/>
        </authorList>
    </citation>
    <scope>IDENTIFICATION</scope>
</reference>
<dbReference type="GO" id="GO:0045211">
    <property type="term" value="C:postsynaptic membrane"/>
    <property type="evidence" value="ECO:0007669"/>
    <property type="project" value="UniProtKB-SubCell"/>
</dbReference>
<gene>
    <name evidence="22" type="primary">si:ch211-251b21.1</name>
</gene>
<keyword evidence="11" id="KW-0325">Glycoprotein</keyword>
<dbReference type="SMART" id="SM00079">
    <property type="entry name" value="PBPe"/>
    <property type="match status" value="1"/>
</dbReference>
<protein>
    <recommendedName>
        <fullName evidence="19">Glutamate receptor</fullName>
    </recommendedName>
</protein>
<dbReference type="PANTHER" id="PTHR18966">
    <property type="entry name" value="IONOTROPIC GLUTAMATE RECEPTOR"/>
    <property type="match status" value="1"/>
</dbReference>
<sequence length="472" mass="52776">MMQFSAVLLLFLGIHVIGAADKQFQERSKRQTSPLKVTTIKEDPYTMSHGSEFEGFCMDMLKYLSNKLGFEYSVQLVKDNAYGRQDAKGNWNGMIGEVVRNEADLAVAPLTITAAREKSIDLSKPFMQTGIGIILKKNDISSGPNFFEFLNPFSKETWIGVLIAYVSTSICLFIVARLSPCQWNEPKNDENQFTLMNSLWYAIGALTLQGAGPQPKAFSVRVISGIWWLFSVALLASYIANFSSILGTNSVKLTIETFDDLVKQDVIEYGTMQYSSTLNFLKTSKHPTYQMIYDHIERRKTTVPSMDEGIRKAREGKYAFIGESVSLDLAVARYCDLVRVPEVIGMRGYGIAALKDSPFVKNLSIAILEMSESGDLDYLREKWWASTCETEGEDGRLAPLRPHQLGGIFVLLTTGLILGVIFALMELAFKSRHSAADKKKSCCSVFLEELSQRFQKSDGKKKNCEAQDKSNA</sequence>
<feature type="binding site" evidence="16">
    <location>
        <position position="116"/>
    </location>
    <ligand>
        <name>L-glutamate</name>
        <dbReference type="ChEBI" id="CHEBI:29985"/>
    </ligand>
</feature>
<feature type="binding site" evidence="16">
    <location>
        <position position="109"/>
    </location>
    <ligand>
        <name>L-glutamate</name>
        <dbReference type="ChEBI" id="CHEBI:29985"/>
    </ligand>
</feature>
<evidence type="ECO:0000256" key="14">
    <source>
        <dbReference type="ARBA" id="ARBA00023303"/>
    </source>
</evidence>
<feature type="binding site" evidence="16">
    <location>
        <position position="111"/>
    </location>
    <ligand>
        <name>L-glutamate</name>
        <dbReference type="ChEBI" id="CHEBI:29985"/>
    </ligand>
</feature>
<dbReference type="GeneID" id="114656069"/>
<keyword evidence="13 19" id="KW-1071">Ligand-gated ion channel</keyword>
<evidence type="ECO:0000259" key="20">
    <source>
        <dbReference type="SMART" id="SM00079"/>
    </source>
</evidence>
<feature type="signal peptide" evidence="19">
    <location>
        <begin position="1"/>
        <end position="19"/>
    </location>
</feature>
<keyword evidence="4 19" id="KW-0812">Transmembrane</keyword>
<dbReference type="AlphaFoldDB" id="A0A8C4RY94"/>
<dbReference type="InterPro" id="IPR019594">
    <property type="entry name" value="Glu/Gly-bd"/>
</dbReference>
<proteinExistence type="inferred from homology"/>
<reference evidence="22" key="3">
    <citation type="submission" date="2025-09" db="UniProtKB">
        <authorList>
            <consortium name="Ensembl"/>
        </authorList>
    </citation>
    <scope>IDENTIFICATION</scope>
</reference>
<keyword evidence="9 19" id="KW-0472">Membrane</keyword>
<feature type="site" description="Interaction with the cone snail toxin Con-ikot-ikot" evidence="17">
    <location>
        <position position="282"/>
    </location>
</feature>
<feature type="transmembrane region" description="Helical" evidence="19">
    <location>
        <begin position="158"/>
        <end position="178"/>
    </location>
</feature>
<keyword evidence="5 19" id="KW-0732">Signal</keyword>
<evidence type="ECO:0000256" key="5">
    <source>
        <dbReference type="ARBA" id="ARBA00022729"/>
    </source>
</evidence>
<name>A0A8C4RY94_ERPCA</name>
<keyword evidence="3 19" id="KW-1003">Cell membrane</keyword>
<evidence type="ECO:0000256" key="11">
    <source>
        <dbReference type="ARBA" id="ARBA00023180"/>
    </source>
</evidence>
<dbReference type="RefSeq" id="XP_028663306.1">
    <property type="nucleotide sequence ID" value="XM_028807473.2"/>
</dbReference>
<dbReference type="Gene3D" id="1.10.287.70">
    <property type="match status" value="1"/>
</dbReference>
<evidence type="ECO:0000256" key="1">
    <source>
        <dbReference type="ARBA" id="ARBA00008685"/>
    </source>
</evidence>
<dbReference type="Proteomes" id="UP000694620">
    <property type="component" value="Chromosome 8"/>
</dbReference>
<feature type="binding site" evidence="16">
    <location>
        <position position="276"/>
    </location>
    <ligand>
        <name>L-glutamate</name>
        <dbReference type="ChEBI" id="CHEBI:29985"/>
    </ligand>
</feature>
<feature type="chain" id="PRO_5034627473" description="Glutamate receptor" evidence="19">
    <location>
        <begin position="20"/>
        <end position="472"/>
    </location>
</feature>
<keyword evidence="12 19" id="KW-0628">Postsynaptic cell membrane</keyword>
<evidence type="ECO:0000313" key="22">
    <source>
        <dbReference type="Ensembl" id="ENSECRP00000009483.1"/>
    </source>
</evidence>
<reference evidence="22" key="1">
    <citation type="submission" date="2021-06" db="EMBL/GenBank/DDBJ databases">
        <authorList>
            <consortium name="Wellcome Sanger Institute Data Sharing"/>
        </authorList>
    </citation>
    <scope>NUCLEOTIDE SEQUENCE [LARGE SCALE GENOMIC DNA]</scope>
</reference>
<evidence type="ECO:0000259" key="21">
    <source>
        <dbReference type="SMART" id="SM00918"/>
    </source>
</evidence>
<dbReference type="Pfam" id="PF00060">
    <property type="entry name" value="Lig_chan"/>
    <property type="match status" value="1"/>
</dbReference>
<feature type="site" description="Crucial to convey clamshell closure to channel opening" evidence="17">
    <location>
        <position position="255"/>
    </location>
</feature>
<keyword evidence="8 19" id="KW-0406">Ion transport</keyword>
<feature type="binding site" evidence="16">
    <location>
        <position position="277"/>
    </location>
    <ligand>
        <name>L-glutamate</name>
        <dbReference type="ChEBI" id="CHEBI:29985"/>
    </ligand>
</feature>
<dbReference type="FunFam" id="3.40.190.10:FF:000364">
    <property type="entry name" value="Si:dkey-183j2.10"/>
    <property type="match status" value="1"/>
</dbReference>
<dbReference type="FunFam" id="1.10.287.70:FF:000143">
    <property type="entry name" value="Probable glutamate receptor"/>
    <property type="match status" value="1"/>
</dbReference>
<accession>A0A8C4RY94</accession>
<evidence type="ECO:0000256" key="18">
    <source>
        <dbReference type="PIRSR" id="PIRSR601508-3"/>
    </source>
</evidence>
<dbReference type="InterPro" id="IPR001508">
    <property type="entry name" value="Iono_Glu_rcpt_met"/>
</dbReference>
<evidence type="ECO:0000256" key="13">
    <source>
        <dbReference type="ARBA" id="ARBA00023286"/>
    </source>
</evidence>
<evidence type="ECO:0000256" key="6">
    <source>
        <dbReference type="ARBA" id="ARBA00022989"/>
    </source>
</evidence>
<feature type="domain" description="Ionotropic glutamate receptor C-terminal" evidence="20">
    <location>
        <begin position="34"/>
        <end position="386"/>
    </location>
</feature>
<evidence type="ECO:0000256" key="19">
    <source>
        <dbReference type="RuleBase" id="RU367118"/>
    </source>
</evidence>
<feature type="domain" description="Ionotropic glutamate receptor L-glutamate and glycine-binding" evidence="21">
    <location>
        <begin position="44"/>
        <end position="100"/>
    </location>
</feature>
<feature type="disulfide bond" evidence="18">
    <location>
        <begin position="335"/>
        <end position="388"/>
    </location>
</feature>
<keyword evidence="7 19" id="KW-0770">Synapse</keyword>
<keyword evidence="10 19" id="KW-0675">Receptor</keyword>
<keyword evidence="23" id="KW-1185">Reference proteome</keyword>
<dbReference type="OrthoDB" id="5984008at2759"/>
<feature type="transmembrane region" description="Helical" evidence="19">
    <location>
        <begin position="218"/>
        <end position="240"/>
    </location>
</feature>
<evidence type="ECO:0000256" key="17">
    <source>
        <dbReference type="PIRSR" id="PIRSR601508-2"/>
    </source>
</evidence>